<name>A0A0V0YDS4_TRIPS</name>
<evidence type="ECO:0000259" key="2">
    <source>
        <dbReference type="PROSITE" id="PS51670"/>
    </source>
</evidence>
<reference evidence="3 4" key="1">
    <citation type="submission" date="2015-01" db="EMBL/GenBank/DDBJ databases">
        <title>Evolution of Trichinella species and genotypes.</title>
        <authorList>
            <person name="Korhonen P.K."/>
            <person name="Edoardo P."/>
            <person name="Giuseppe L.R."/>
            <person name="Gasser R.B."/>
        </authorList>
    </citation>
    <scope>NUCLEOTIDE SEQUENCE [LARGE SCALE GENOMIC DNA]</scope>
    <source>
        <strain evidence="3">ISS141</strain>
    </source>
</reference>
<dbReference type="Gene3D" id="1.10.10.1940">
    <property type="match status" value="1"/>
</dbReference>
<evidence type="ECO:0000313" key="3">
    <source>
        <dbReference type="EMBL" id="KRX98532.1"/>
    </source>
</evidence>
<protein>
    <submittedName>
        <fullName evidence="3">Putative tyrosinase-like protein tyr-3</fullName>
    </submittedName>
</protein>
<accession>A0A0V0YDS4</accession>
<evidence type="ECO:0000256" key="1">
    <source>
        <dbReference type="PROSITE-ProRule" id="PRU01005"/>
    </source>
</evidence>
<dbReference type="Proteomes" id="UP000054815">
    <property type="component" value="Unassembled WGS sequence"/>
</dbReference>
<dbReference type="PROSITE" id="PS51670">
    <property type="entry name" value="SHKT"/>
    <property type="match status" value="1"/>
</dbReference>
<sequence>MKFHQMKFLKNLKCNLDKTHKIDAFRNESLSIFGETIAPTKETLLLPTESSVLGTFFKKTQQCKDKNSLCLLWAIIGECTKNPYWMKPNCQRSCNTCGMTLKDVNKELLSPGKFH</sequence>
<dbReference type="SMART" id="SM00254">
    <property type="entry name" value="ShKT"/>
    <property type="match status" value="1"/>
</dbReference>
<feature type="domain" description="ShKT" evidence="2">
    <location>
        <begin position="63"/>
        <end position="97"/>
    </location>
</feature>
<keyword evidence="1" id="KW-1015">Disulfide bond</keyword>
<gene>
    <name evidence="3" type="primary">tyr-3</name>
    <name evidence="3" type="ORF">T4E_4054</name>
</gene>
<comment type="caution">
    <text evidence="3">The sequence shown here is derived from an EMBL/GenBank/DDBJ whole genome shotgun (WGS) entry which is preliminary data.</text>
</comment>
<comment type="caution">
    <text evidence="1">Lacks conserved residue(s) required for the propagation of feature annotation.</text>
</comment>
<dbReference type="EMBL" id="JYDU01000021">
    <property type="protein sequence ID" value="KRX98532.1"/>
    <property type="molecule type" value="Genomic_DNA"/>
</dbReference>
<dbReference type="STRING" id="6337.A0A0V0YDS4"/>
<dbReference type="InterPro" id="IPR003582">
    <property type="entry name" value="ShKT_dom"/>
</dbReference>
<dbReference type="Pfam" id="PF01549">
    <property type="entry name" value="ShK"/>
    <property type="match status" value="1"/>
</dbReference>
<feature type="disulfide bond" evidence="1">
    <location>
        <begin position="63"/>
        <end position="97"/>
    </location>
</feature>
<evidence type="ECO:0000313" key="4">
    <source>
        <dbReference type="Proteomes" id="UP000054815"/>
    </source>
</evidence>
<dbReference type="AlphaFoldDB" id="A0A0V0YDS4"/>
<organism evidence="3 4">
    <name type="scientific">Trichinella pseudospiralis</name>
    <name type="common">Parasitic roundworm</name>
    <dbReference type="NCBI Taxonomy" id="6337"/>
    <lineage>
        <taxon>Eukaryota</taxon>
        <taxon>Metazoa</taxon>
        <taxon>Ecdysozoa</taxon>
        <taxon>Nematoda</taxon>
        <taxon>Enoplea</taxon>
        <taxon>Dorylaimia</taxon>
        <taxon>Trichinellida</taxon>
        <taxon>Trichinellidae</taxon>
        <taxon>Trichinella</taxon>
    </lineage>
</organism>
<proteinExistence type="predicted"/>